<comment type="caution">
    <text evidence="1">The sequence shown here is derived from an EMBL/GenBank/DDBJ whole genome shotgun (WGS) entry which is preliminary data.</text>
</comment>
<proteinExistence type="predicted"/>
<organism evidence="1 2">
    <name type="scientific">Scytonema hofmannii PCC 7110</name>
    <dbReference type="NCBI Taxonomy" id="128403"/>
    <lineage>
        <taxon>Bacteria</taxon>
        <taxon>Bacillati</taxon>
        <taxon>Cyanobacteriota</taxon>
        <taxon>Cyanophyceae</taxon>
        <taxon>Nostocales</taxon>
        <taxon>Scytonemataceae</taxon>
        <taxon>Scytonema</taxon>
    </lineage>
</organism>
<accession>A0A139WR55</accession>
<keyword evidence="2" id="KW-1185">Reference proteome</keyword>
<sequence length="95" mass="10479">MAMFFDGATDSLIASVLNSIEWEIRYNLLSGKCPDSPAFRQAIPGTILEDGTYLSEGCFSITSSIIAGSQKTTISWHTKNGEVHFYIDEITPKKD</sequence>
<gene>
    <name evidence="1" type="ORF">WA1_50275</name>
</gene>
<dbReference type="RefSeq" id="WP_017741108.1">
    <property type="nucleotide sequence ID" value="NZ_KQ976355.1"/>
</dbReference>
<reference evidence="1 2" key="1">
    <citation type="journal article" date="2013" name="Genome Biol. Evol.">
        <title>Genomes of Stigonematalean cyanobacteria (subsection V) and the evolution of oxygenic photosynthesis from prokaryotes to plastids.</title>
        <authorList>
            <person name="Dagan T."/>
            <person name="Roettger M."/>
            <person name="Stucken K."/>
            <person name="Landan G."/>
            <person name="Koch R."/>
            <person name="Major P."/>
            <person name="Gould S.B."/>
            <person name="Goremykin V.V."/>
            <person name="Rippka R."/>
            <person name="Tandeau de Marsac N."/>
            <person name="Gugger M."/>
            <person name="Lockhart P.J."/>
            <person name="Allen J.F."/>
            <person name="Brune I."/>
            <person name="Maus I."/>
            <person name="Puhler A."/>
            <person name="Martin W.F."/>
        </authorList>
    </citation>
    <scope>NUCLEOTIDE SEQUENCE [LARGE SCALE GENOMIC DNA]</scope>
    <source>
        <strain evidence="1 2">PCC 7110</strain>
    </source>
</reference>
<dbReference type="OrthoDB" id="583507at2"/>
<evidence type="ECO:0000313" key="1">
    <source>
        <dbReference type="EMBL" id="KYC34914.1"/>
    </source>
</evidence>
<dbReference type="EMBL" id="ANNX02000064">
    <property type="protein sequence ID" value="KYC34914.1"/>
    <property type="molecule type" value="Genomic_DNA"/>
</dbReference>
<evidence type="ECO:0000313" key="2">
    <source>
        <dbReference type="Proteomes" id="UP000076925"/>
    </source>
</evidence>
<dbReference type="STRING" id="128403.WA1_50275"/>
<dbReference type="Proteomes" id="UP000076925">
    <property type="component" value="Unassembled WGS sequence"/>
</dbReference>
<name>A0A139WR55_9CYAN</name>
<dbReference type="AlphaFoldDB" id="A0A139WR55"/>
<protein>
    <submittedName>
        <fullName evidence="1">Uncharacterized protein</fullName>
    </submittedName>
</protein>